<evidence type="ECO:0000256" key="1">
    <source>
        <dbReference type="SAM" id="MobiDB-lite"/>
    </source>
</evidence>
<feature type="region of interest" description="Disordered" evidence="1">
    <location>
        <begin position="585"/>
        <end position="679"/>
    </location>
</feature>
<feature type="compositionally biased region" description="Low complexity" evidence="1">
    <location>
        <begin position="1074"/>
        <end position="1084"/>
    </location>
</feature>
<feature type="region of interest" description="Disordered" evidence="1">
    <location>
        <begin position="810"/>
        <end position="902"/>
    </location>
</feature>
<name>A0A1V9WY36_9ACAR</name>
<dbReference type="OrthoDB" id="10624254at2759"/>
<feature type="compositionally biased region" description="Polar residues" evidence="1">
    <location>
        <begin position="948"/>
        <end position="959"/>
    </location>
</feature>
<feature type="compositionally biased region" description="Basic and acidic residues" evidence="1">
    <location>
        <begin position="524"/>
        <end position="534"/>
    </location>
</feature>
<organism evidence="2 3">
    <name type="scientific">Tropilaelaps mercedesae</name>
    <dbReference type="NCBI Taxonomy" id="418985"/>
    <lineage>
        <taxon>Eukaryota</taxon>
        <taxon>Metazoa</taxon>
        <taxon>Ecdysozoa</taxon>
        <taxon>Arthropoda</taxon>
        <taxon>Chelicerata</taxon>
        <taxon>Arachnida</taxon>
        <taxon>Acari</taxon>
        <taxon>Parasitiformes</taxon>
        <taxon>Mesostigmata</taxon>
        <taxon>Gamasina</taxon>
        <taxon>Dermanyssoidea</taxon>
        <taxon>Laelapidae</taxon>
        <taxon>Tropilaelaps</taxon>
    </lineage>
</organism>
<feature type="region of interest" description="Disordered" evidence="1">
    <location>
        <begin position="524"/>
        <end position="554"/>
    </location>
</feature>
<feature type="compositionally biased region" description="Polar residues" evidence="1">
    <location>
        <begin position="810"/>
        <end position="820"/>
    </location>
</feature>
<feature type="compositionally biased region" description="Basic and acidic residues" evidence="1">
    <location>
        <begin position="1100"/>
        <end position="1109"/>
    </location>
</feature>
<dbReference type="EMBL" id="MNPL01033630">
    <property type="protein sequence ID" value="OQR66128.1"/>
    <property type="molecule type" value="Genomic_DNA"/>
</dbReference>
<feature type="compositionally biased region" description="Basic and acidic residues" evidence="1">
    <location>
        <begin position="962"/>
        <end position="972"/>
    </location>
</feature>
<keyword evidence="3" id="KW-1185">Reference proteome</keyword>
<feature type="compositionally biased region" description="Basic and acidic residues" evidence="1">
    <location>
        <begin position="886"/>
        <end position="902"/>
    </location>
</feature>
<protein>
    <submittedName>
        <fullName evidence="2">Uncharacterized protein</fullName>
    </submittedName>
</protein>
<gene>
    <name evidence="2" type="ORF">BIW11_05049</name>
</gene>
<feature type="compositionally biased region" description="Basic and acidic residues" evidence="1">
    <location>
        <begin position="318"/>
        <end position="331"/>
    </location>
</feature>
<feature type="compositionally biased region" description="Acidic residues" evidence="1">
    <location>
        <begin position="1276"/>
        <end position="1286"/>
    </location>
</feature>
<feature type="compositionally biased region" description="Polar residues" evidence="1">
    <location>
        <begin position="855"/>
        <end position="873"/>
    </location>
</feature>
<feature type="compositionally biased region" description="Polar residues" evidence="1">
    <location>
        <begin position="538"/>
        <end position="550"/>
    </location>
</feature>
<sequence>MSLDSGDRSLAQDRDLIDGLAQKSDELLASLAGVTPALQQLTTETAKMNLMFRNVVGDLNALSEKRFIENRVEVVHEKKLSPEPVTQEPRQATEEELREAVRIGLRSFGLLPAGELTDTETGYECFLRERPFSLIIGSPRWLAEDHLGGTEKPSKSGSLEESLLSEAIEDLVSPVSPMYDIEEAAEAEEWFGQKERASVVSTPGSNLANDSSSISSASEISRSSLPAAITAETIGVKNSLQGGLFDEDNDDDGDFFGTIRKPSLTPEIVSQQAKPVAHSEKVTPSPYKPEPRPTTSAETVQASFLEELKTKTKQRTAVLRDSKKDDSEGEQRLNQTKAKAFHEQNHLHNLDGGTLPDPSRSSTVERTKPAEKTKHGSLFDGDSDSDFLESGGRLTRPPPVEAPTGVSAQPPPQSRIVSVVDSDQESDRITAPPLLHPSTPTLFKGAGGKRHSISQSKGLSKRGFLFDSDSDSEPGIFSSLPAKDASNKVTPTSLRPKSVAEALSIPRKLISGVGFPPLQTELAQEHGDSDKDIFGHTPTATQRSASSQISELPRLPLEFEGTKEPAAEFPSRGHIPKVLVSIVRPPSSDSDEEVVTRIPPKVSGKFSDRKQLPPKTTKLFDSDSDDSLFGGPVSIRTASAATSSRKTVHAKETSQSDQGQLENSATDLSVEQRVKSTTAETVVKDAAVEKDTTENQENMLQRTDKKAFVKKIGMDLPPGLLQGRKQKQQEQDMSAGYLNATSSTSDGEGHPKAFTTDSAHGKDTDPFVKAAAKSVSAERFKSPIETDKLCPLAVKPKSFIIGESELPTVEQTTTPINKQTKAPHDDPVKSPMDARVKLPLARKTIIPVEDKPEDGTQSSPAKETKSNVVSTVPTEGEEQANAPFDSVEHESAPKETSKVDPVRKIGVGLSASLLQGLKMKQQQLGIVSPELTSHSSDSDGETRLKAISANSLSIQQDPGSPSKERDAGKVIENKGLINITKSRAKGPTGRRLPSRTKGQAPLRPAGEALEKPNKSEGTNKANNSAVPTTGSVSIKTETVKDRVDGHAGLDILTRDLEDLSNKIISPQKQIQAAVATAQTNQTEQTIDHDASTSTSGNPVDEPKERGKMAKAVGRESVELFSTDSDDDLFAPKLSRQKRISARDLSTKATITKKATTSTTSIAVNDPLLALSASDTGMTTDEFTTEKAFSLPTEEKAPAIRAGALRNKSQVNTPAKNDPFEDSDDSEDLFGSRRVLSGASAVPMSKSTSSFISQDVGKAKTVTKDSRSKTGGKLFDSDSDSDDLFRK</sequence>
<comment type="caution">
    <text evidence="2">The sequence shown here is derived from an EMBL/GenBank/DDBJ whole genome shotgun (WGS) entry which is preliminary data.</text>
</comment>
<feature type="region of interest" description="Disordered" evidence="1">
    <location>
        <begin position="241"/>
        <end position="495"/>
    </location>
</feature>
<accession>A0A1V9WY36</accession>
<evidence type="ECO:0000313" key="3">
    <source>
        <dbReference type="Proteomes" id="UP000192247"/>
    </source>
</evidence>
<feature type="compositionally biased region" description="Polar residues" evidence="1">
    <location>
        <begin position="293"/>
        <end position="302"/>
    </location>
</feature>
<evidence type="ECO:0000313" key="2">
    <source>
        <dbReference type="EMBL" id="OQR66128.1"/>
    </source>
</evidence>
<feature type="compositionally biased region" description="Acidic residues" evidence="1">
    <location>
        <begin position="245"/>
        <end position="254"/>
    </location>
</feature>
<feature type="compositionally biased region" description="Basic and acidic residues" evidence="1">
    <location>
        <begin position="1037"/>
        <end position="1047"/>
    </location>
</feature>
<reference evidence="2 3" key="1">
    <citation type="journal article" date="2017" name="Gigascience">
        <title>Draft genome of the honey bee ectoparasitic mite, Tropilaelaps mercedesae, is shaped by the parasitic life history.</title>
        <authorList>
            <person name="Dong X."/>
            <person name="Armstrong S.D."/>
            <person name="Xia D."/>
            <person name="Makepeace B.L."/>
            <person name="Darby A.C."/>
            <person name="Kadowaki T."/>
        </authorList>
    </citation>
    <scope>NUCLEOTIDE SEQUENCE [LARGE SCALE GENOMIC DNA]</scope>
    <source>
        <strain evidence="2">Wuxi-XJTLU</strain>
    </source>
</reference>
<feature type="compositionally biased region" description="Polar residues" evidence="1">
    <location>
        <begin position="1015"/>
        <end position="1036"/>
    </location>
</feature>
<feature type="region of interest" description="Disordered" evidence="1">
    <location>
        <begin position="1074"/>
        <end position="1109"/>
    </location>
</feature>
<proteinExistence type="predicted"/>
<feature type="compositionally biased region" description="Low complexity" evidence="1">
    <location>
        <begin position="636"/>
        <end position="645"/>
    </location>
</feature>
<dbReference type="InParanoid" id="A0A1V9WY36"/>
<dbReference type="Proteomes" id="UP000192247">
    <property type="component" value="Unassembled WGS sequence"/>
</dbReference>
<feature type="region of interest" description="Disordered" evidence="1">
    <location>
        <begin position="715"/>
        <end position="764"/>
    </location>
</feature>
<feature type="region of interest" description="Disordered" evidence="1">
    <location>
        <begin position="1184"/>
        <end position="1286"/>
    </location>
</feature>
<feature type="compositionally biased region" description="Basic and acidic residues" evidence="1">
    <location>
        <begin position="340"/>
        <end position="349"/>
    </location>
</feature>
<feature type="compositionally biased region" description="Basic and acidic residues" evidence="1">
    <location>
        <begin position="822"/>
        <end position="836"/>
    </location>
</feature>
<feature type="region of interest" description="Disordered" evidence="1">
    <location>
        <begin position="928"/>
        <end position="1047"/>
    </location>
</feature>
<feature type="compositionally biased region" description="Basic and acidic residues" evidence="1">
    <location>
        <begin position="363"/>
        <end position="374"/>
    </location>
</feature>
<feature type="compositionally biased region" description="Polar residues" evidence="1">
    <location>
        <begin position="655"/>
        <end position="679"/>
    </location>
</feature>